<dbReference type="Proteomes" id="UP000295818">
    <property type="component" value="Unassembled WGS sequence"/>
</dbReference>
<evidence type="ECO:0000313" key="5">
    <source>
        <dbReference type="Proteomes" id="UP000295818"/>
    </source>
</evidence>
<feature type="domain" description="Glutaredoxin" evidence="3">
    <location>
        <begin position="65"/>
        <end position="121"/>
    </location>
</feature>
<dbReference type="PANTHER" id="PTHR34386:SF1">
    <property type="entry name" value="GLUTAREDOXIN-LIKE PROTEIN NRDH"/>
    <property type="match status" value="1"/>
</dbReference>
<gene>
    <name evidence="4" type="ORF">EV644_108106</name>
</gene>
<comment type="caution">
    <text evidence="4">The sequence shown here is derived from an EMBL/GenBank/DDBJ whole genome shotgun (WGS) entry which is preliminary data.</text>
</comment>
<dbReference type="InterPro" id="IPR036249">
    <property type="entry name" value="Thioredoxin-like_sf"/>
</dbReference>
<accession>A0ABY2BJX2</accession>
<keyword evidence="1" id="KW-1133">Transmembrane helix</keyword>
<dbReference type="SUPFAM" id="SSF52833">
    <property type="entry name" value="Thioredoxin-like"/>
    <property type="match status" value="1"/>
</dbReference>
<dbReference type="PANTHER" id="PTHR34386">
    <property type="entry name" value="GLUTAREDOXIN"/>
    <property type="match status" value="1"/>
</dbReference>
<evidence type="ECO:0000259" key="3">
    <source>
        <dbReference type="Pfam" id="PF00462"/>
    </source>
</evidence>
<sequence>MLAGLVFVCGLLAAASQVAAGSPGSGVVLAVAFCALAALVSPLAFPRSITAAEAQQRSTDDGRAIIYWRPGCQYCIRLRLKLGRLARRAYWVNIWTDPEAAAAVRAITGGNETVPTVVYAGHPQVNPDPDQLRRQLLAD</sequence>
<keyword evidence="1" id="KW-0472">Membrane</keyword>
<dbReference type="EMBL" id="SLWM01000008">
    <property type="protein sequence ID" value="TCO20892.1"/>
    <property type="molecule type" value="Genomic_DNA"/>
</dbReference>
<feature type="transmembrane region" description="Helical" evidence="1">
    <location>
        <begin position="26"/>
        <end position="45"/>
    </location>
</feature>
<proteinExistence type="predicted"/>
<name>A0ABY2BJX2_9ACTN</name>
<evidence type="ECO:0000256" key="2">
    <source>
        <dbReference type="SAM" id="SignalP"/>
    </source>
</evidence>
<keyword evidence="2" id="KW-0732">Signal</keyword>
<feature type="signal peptide" evidence="2">
    <location>
        <begin position="1"/>
        <end position="20"/>
    </location>
</feature>
<dbReference type="PROSITE" id="PS51354">
    <property type="entry name" value="GLUTAREDOXIN_2"/>
    <property type="match status" value="1"/>
</dbReference>
<keyword evidence="1" id="KW-0812">Transmembrane</keyword>
<reference evidence="4 5" key="1">
    <citation type="journal article" date="2015" name="Stand. Genomic Sci.">
        <title>Genomic Encyclopedia of Bacterial and Archaeal Type Strains, Phase III: the genomes of soil and plant-associated and newly described type strains.</title>
        <authorList>
            <person name="Whitman W.B."/>
            <person name="Woyke T."/>
            <person name="Klenk H.P."/>
            <person name="Zhou Y."/>
            <person name="Lilburn T.G."/>
            <person name="Beck B.J."/>
            <person name="De Vos P."/>
            <person name="Vandamme P."/>
            <person name="Eisen J.A."/>
            <person name="Garrity G."/>
            <person name="Hugenholtz P."/>
            <person name="Kyrpides N.C."/>
        </authorList>
    </citation>
    <scope>NUCLEOTIDE SEQUENCE [LARGE SCALE GENOMIC DNA]</scope>
    <source>
        <strain evidence="4 5">VKM Ac-2538</strain>
    </source>
</reference>
<dbReference type="Pfam" id="PF00462">
    <property type="entry name" value="Glutaredoxin"/>
    <property type="match status" value="1"/>
</dbReference>
<dbReference type="Gene3D" id="3.40.30.10">
    <property type="entry name" value="Glutaredoxin"/>
    <property type="match status" value="1"/>
</dbReference>
<evidence type="ECO:0000313" key="4">
    <source>
        <dbReference type="EMBL" id="TCO20892.1"/>
    </source>
</evidence>
<dbReference type="InterPro" id="IPR051548">
    <property type="entry name" value="Grx-like_ET"/>
</dbReference>
<feature type="chain" id="PRO_5046996636" evidence="2">
    <location>
        <begin position="21"/>
        <end position="139"/>
    </location>
</feature>
<keyword evidence="5" id="KW-1185">Reference proteome</keyword>
<dbReference type="InterPro" id="IPR002109">
    <property type="entry name" value="Glutaredoxin"/>
</dbReference>
<protein>
    <submittedName>
        <fullName evidence="4">Glutaredoxin</fullName>
    </submittedName>
</protein>
<evidence type="ECO:0000256" key="1">
    <source>
        <dbReference type="SAM" id="Phobius"/>
    </source>
</evidence>
<organism evidence="4 5">
    <name type="scientific">Kribbella orskensis</name>
    <dbReference type="NCBI Taxonomy" id="2512216"/>
    <lineage>
        <taxon>Bacteria</taxon>
        <taxon>Bacillati</taxon>
        <taxon>Actinomycetota</taxon>
        <taxon>Actinomycetes</taxon>
        <taxon>Propionibacteriales</taxon>
        <taxon>Kribbellaceae</taxon>
        <taxon>Kribbella</taxon>
    </lineage>
</organism>